<feature type="compositionally biased region" description="Polar residues" evidence="12">
    <location>
        <begin position="461"/>
        <end position="474"/>
    </location>
</feature>
<evidence type="ECO:0000256" key="5">
    <source>
        <dbReference type="ARBA" id="ARBA00023002"/>
    </source>
</evidence>
<dbReference type="Pfam" id="PF03720">
    <property type="entry name" value="UDPG_MGDP_dh_C"/>
    <property type="match status" value="1"/>
</dbReference>
<feature type="binding site" evidence="11">
    <location>
        <position position="155"/>
    </location>
    <ligand>
        <name>NAD(+)</name>
        <dbReference type="ChEBI" id="CHEBI:57540"/>
    </ligand>
</feature>
<dbReference type="RefSeq" id="WP_106727035.1">
    <property type="nucleotide sequence ID" value="NZ_PXYL01000023.1"/>
</dbReference>
<dbReference type="PROSITE" id="PS51257">
    <property type="entry name" value="PROKAR_LIPOPROTEIN"/>
    <property type="match status" value="1"/>
</dbReference>
<evidence type="ECO:0000256" key="6">
    <source>
        <dbReference type="ARBA" id="ARBA00023027"/>
    </source>
</evidence>
<protein>
    <recommendedName>
        <fullName evidence="4 8">UDP-glucose 6-dehydrogenase</fullName>
        <ecNumber evidence="3 8">1.1.1.22</ecNumber>
    </recommendedName>
</protein>
<dbReference type="InterPro" id="IPR001732">
    <property type="entry name" value="UDP-Glc/GDP-Man_DH_N"/>
</dbReference>
<comment type="similarity">
    <text evidence="2 8">Belongs to the UDP-glucose/GDP-mannose dehydrogenase family.</text>
</comment>
<keyword evidence="15" id="KW-1185">Reference proteome</keyword>
<dbReference type="PIRSF" id="PIRSF500134">
    <property type="entry name" value="UDPglc_DH_bac"/>
    <property type="match status" value="1"/>
</dbReference>
<dbReference type="UniPathway" id="UPA00038">
    <property type="reaction ID" value="UER00491"/>
</dbReference>
<keyword evidence="5 8" id="KW-0560">Oxidoreductase</keyword>
<dbReference type="GO" id="GO:0003979">
    <property type="term" value="F:UDP-glucose 6-dehydrogenase activity"/>
    <property type="evidence" value="ECO:0007669"/>
    <property type="project" value="UniProtKB-EC"/>
</dbReference>
<dbReference type="SMART" id="SM00984">
    <property type="entry name" value="UDPG_MGDP_dh_C"/>
    <property type="match status" value="1"/>
</dbReference>
<evidence type="ECO:0000256" key="12">
    <source>
        <dbReference type="SAM" id="MobiDB-lite"/>
    </source>
</evidence>
<organism evidence="14 15">
    <name type="scientific">Pseudaminobacter soli</name>
    <name type="common">ex Li et al. 2025</name>
    <dbReference type="NCBI Taxonomy" id="1295366"/>
    <lineage>
        <taxon>Bacteria</taxon>
        <taxon>Pseudomonadati</taxon>
        <taxon>Pseudomonadota</taxon>
        <taxon>Alphaproteobacteria</taxon>
        <taxon>Hyphomicrobiales</taxon>
        <taxon>Phyllobacteriaceae</taxon>
        <taxon>Pseudaminobacter</taxon>
    </lineage>
</organism>
<reference evidence="14 15" key="1">
    <citation type="submission" date="2018-03" db="EMBL/GenBank/DDBJ databases">
        <title>The draft genome of Mesorhizobium soli JCM 19897.</title>
        <authorList>
            <person name="Li L."/>
            <person name="Liu L."/>
            <person name="Liang L."/>
            <person name="Wang T."/>
            <person name="Zhang X."/>
        </authorList>
    </citation>
    <scope>NUCLEOTIDE SEQUENCE [LARGE SCALE GENOMIC DNA]</scope>
    <source>
        <strain evidence="14 15">JCM 19897</strain>
    </source>
</reference>
<evidence type="ECO:0000256" key="7">
    <source>
        <dbReference type="ARBA" id="ARBA00047473"/>
    </source>
</evidence>
<feature type="binding site" evidence="10">
    <location>
        <begin position="152"/>
        <end position="155"/>
    </location>
    <ligand>
        <name>substrate</name>
    </ligand>
</feature>
<feature type="binding site" evidence="10">
    <location>
        <begin position="252"/>
        <end position="256"/>
    </location>
    <ligand>
        <name>substrate</name>
    </ligand>
</feature>
<feature type="binding site" evidence="10">
    <location>
        <position position="260"/>
    </location>
    <ligand>
        <name>substrate</name>
    </ligand>
</feature>
<dbReference type="EC" id="1.1.1.22" evidence="3 8"/>
<dbReference type="OrthoDB" id="9803238at2"/>
<dbReference type="SUPFAM" id="SSF52413">
    <property type="entry name" value="UDP-glucose/GDP-mannose dehydrogenase C-terminal domain"/>
    <property type="match status" value="1"/>
</dbReference>
<evidence type="ECO:0000259" key="13">
    <source>
        <dbReference type="SMART" id="SM00984"/>
    </source>
</evidence>
<dbReference type="GO" id="GO:0000271">
    <property type="term" value="P:polysaccharide biosynthetic process"/>
    <property type="evidence" value="ECO:0007669"/>
    <property type="project" value="InterPro"/>
</dbReference>
<comment type="caution">
    <text evidence="14">The sequence shown here is derived from an EMBL/GenBank/DDBJ whole genome shotgun (WGS) entry which is preliminary data.</text>
</comment>
<dbReference type="InterPro" id="IPR014027">
    <property type="entry name" value="UDP-Glc/GDP-Man_DH_C"/>
</dbReference>
<dbReference type="Pfam" id="PF03721">
    <property type="entry name" value="UDPG_MGDP_dh_N"/>
    <property type="match status" value="1"/>
</dbReference>
<dbReference type="AlphaFoldDB" id="A0A2P7RZI8"/>
<dbReference type="InterPro" id="IPR008927">
    <property type="entry name" value="6-PGluconate_DH-like_C_sf"/>
</dbReference>
<evidence type="ECO:0000256" key="9">
    <source>
        <dbReference type="PIRSR" id="PIRSR500134-1"/>
    </source>
</evidence>
<evidence type="ECO:0000256" key="4">
    <source>
        <dbReference type="ARBA" id="ARBA00015132"/>
    </source>
</evidence>
<feature type="binding site" evidence="10">
    <location>
        <position position="324"/>
    </location>
    <ligand>
        <name>substrate</name>
    </ligand>
</feature>
<feature type="binding site" evidence="11">
    <location>
        <position position="35"/>
    </location>
    <ligand>
        <name>NAD(+)</name>
        <dbReference type="ChEBI" id="CHEBI:57540"/>
    </ligand>
</feature>
<dbReference type="NCBIfam" id="TIGR03026">
    <property type="entry name" value="NDP-sugDHase"/>
    <property type="match status" value="1"/>
</dbReference>
<feature type="compositionally biased region" description="Basic and acidic residues" evidence="12">
    <location>
        <begin position="434"/>
        <end position="445"/>
    </location>
</feature>
<dbReference type="EMBL" id="PXYL01000023">
    <property type="protein sequence ID" value="PSJ55631.1"/>
    <property type="molecule type" value="Genomic_DNA"/>
</dbReference>
<evidence type="ECO:0000256" key="3">
    <source>
        <dbReference type="ARBA" id="ARBA00012954"/>
    </source>
</evidence>
<dbReference type="PANTHER" id="PTHR43750">
    <property type="entry name" value="UDP-GLUCOSE 6-DEHYDROGENASE TUAD"/>
    <property type="match status" value="1"/>
</dbReference>
<dbReference type="Gene3D" id="1.20.5.100">
    <property type="entry name" value="Cytochrome c1, transmembrane anchor, C-terminal"/>
    <property type="match status" value="1"/>
</dbReference>
<dbReference type="Pfam" id="PF00984">
    <property type="entry name" value="UDPG_MGDP_dh"/>
    <property type="match status" value="1"/>
</dbReference>
<feature type="region of interest" description="Disordered" evidence="12">
    <location>
        <begin position="427"/>
        <end position="474"/>
    </location>
</feature>
<dbReference type="InterPro" id="IPR036291">
    <property type="entry name" value="NAD(P)-bd_dom_sf"/>
</dbReference>
<evidence type="ECO:0000256" key="2">
    <source>
        <dbReference type="ARBA" id="ARBA00006601"/>
    </source>
</evidence>
<gene>
    <name evidence="14" type="ORF">C7I85_26650</name>
</gene>
<dbReference type="GO" id="GO:0051287">
    <property type="term" value="F:NAD binding"/>
    <property type="evidence" value="ECO:0007669"/>
    <property type="project" value="InterPro"/>
</dbReference>
<feature type="binding site" evidence="10">
    <location>
        <position position="207"/>
    </location>
    <ligand>
        <name>substrate</name>
    </ligand>
</feature>
<feature type="active site" description="Nucleophile" evidence="9">
    <location>
        <position position="263"/>
    </location>
</feature>
<evidence type="ECO:0000313" key="15">
    <source>
        <dbReference type="Proteomes" id="UP000240653"/>
    </source>
</evidence>
<evidence type="ECO:0000256" key="1">
    <source>
        <dbReference type="ARBA" id="ARBA00004701"/>
    </source>
</evidence>
<evidence type="ECO:0000256" key="10">
    <source>
        <dbReference type="PIRSR" id="PIRSR500134-2"/>
    </source>
</evidence>
<dbReference type="InterPro" id="IPR017476">
    <property type="entry name" value="UDP-Glc/GDP-Man"/>
</dbReference>
<feature type="binding site" evidence="11">
    <location>
        <position position="30"/>
    </location>
    <ligand>
        <name>NAD(+)</name>
        <dbReference type="ChEBI" id="CHEBI:57540"/>
    </ligand>
</feature>
<feature type="binding site" evidence="11">
    <location>
        <position position="331"/>
    </location>
    <ligand>
        <name>NAD(+)</name>
        <dbReference type="ChEBI" id="CHEBI:57540"/>
    </ligand>
</feature>
<keyword evidence="6 8" id="KW-0520">NAD</keyword>
<evidence type="ECO:0000256" key="11">
    <source>
        <dbReference type="PIRSR" id="PIRSR500134-3"/>
    </source>
</evidence>
<dbReference type="Gene3D" id="3.40.50.720">
    <property type="entry name" value="NAD(P)-binding Rossmann-like Domain"/>
    <property type="match status" value="2"/>
</dbReference>
<accession>A0A2P7RZI8</accession>
<dbReference type="Proteomes" id="UP000240653">
    <property type="component" value="Unassembled WGS sequence"/>
</dbReference>
<dbReference type="InterPro" id="IPR028357">
    <property type="entry name" value="UDPglc_DH_bac"/>
</dbReference>
<dbReference type="GO" id="GO:0006065">
    <property type="term" value="P:UDP-glucuronate biosynthetic process"/>
    <property type="evidence" value="ECO:0007669"/>
    <property type="project" value="UniProtKB-UniPathway"/>
</dbReference>
<feature type="binding site" evidence="11">
    <location>
        <position position="86"/>
    </location>
    <ligand>
        <name>NAD(+)</name>
        <dbReference type="ChEBI" id="CHEBI:57540"/>
    </ligand>
</feature>
<feature type="binding site" evidence="11">
    <location>
        <position position="266"/>
    </location>
    <ligand>
        <name>NAD(+)</name>
        <dbReference type="ChEBI" id="CHEBI:57540"/>
    </ligand>
</feature>
<proteinExistence type="inferred from homology"/>
<comment type="catalytic activity">
    <reaction evidence="7 8">
        <text>UDP-alpha-D-glucose + 2 NAD(+) + H2O = UDP-alpha-D-glucuronate + 2 NADH + 3 H(+)</text>
        <dbReference type="Rhea" id="RHEA:23596"/>
        <dbReference type="ChEBI" id="CHEBI:15377"/>
        <dbReference type="ChEBI" id="CHEBI:15378"/>
        <dbReference type="ChEBI" id="CHEBI:57540"/>
        <dbReference type="ChEBI" id="CHEBI:57945"/>
        <dbReference type="ChEBI" id="CHEBI:58052"/>
        <dbReference type="ChEBI" id="CHEBI:58885"/>
        <dbReference type="EC" id="1.1.1.22"/>
    </reaction>
</comment>
<feature type="binding site" evidence="11">
    <location>
        <position position="122"/>
    </location>
    <ligand>
        <name>NAD(+)</name>
        <dbReference type="ChEBI" id="CHEBI:57540"/>
    </ligand>
</feature>
<dbReference type="SUPFAM" id="SSF48179">
    <property type="entry name" value="6-phosphogluconate dehydrogenase C-terminal domain-like"/>
    <property type="match status" value="1"/>
</dbReference>
<comment type="pathway">
    <text evidence="1">Nucleotide-sugar biosynthesis; UDP-alpha-D-glucuronate biosynthesis; UDP-alpha-D-glucuronate from UDP-alpha-D-glucose: step 1/1.</text>
</comment>
<sequence>MKIAVIGTGYVGLVSAACFAGWGHEVVGADKDARKIAALRRGELPIYEPGLDRLVDEAVAQKRLSFTTDLSIAVAGADIVLLAVGTPPRLRDGEADLAFVYAAAREVAGLIDRFTVVVTKSTVPVGTGDEIERLMTRARPDASFAVASNPEFLREGSAIGDFQRPDRVVIGANDSRARELLQALYAPLREQNVPILATDRRTAELIKYASNAFLAVKISYINEMADLCESVGADVREVALGMGLDHRIGAGFLNAGPGYGGSCFPKDTLALLRTSQDHAVPMRIVQESLAVNDARKRRMALKVIDALDGRAEGASVAILGLTFKPETDDMREAPSIPLIEALQRAGARIRAHDPEGIENARAVLDDVEFFDDPYECAAGADAAVLITDWKSLKALDLGRLGHGMRRRVLVDFRHAFDPAEAERHGFALTAIGRPSEKPRRTERAEASSTPETKAPDPGARSTPQRSNRMTGEPL</sequence>
<dbReference type="InterPro" id="IPR014026">
    <property type="entry name" value="UDP-Glc/GDP-Man_DH_dimer"/>
</dbReference>
<dbReference type="InterPro" id="IPR036220">
    <property type="entry name" value="UDP-Glc/GDP-Man_DH_C_sf"/>
</dbReference>
<evidence type="ECO:0000313" key="14">
    <source>
        <dbReference type="EMBL" id="PSJ55631.1"/>
    </source>
</evidence>
<name>A0A2P7RZI8_9HYPH</name>
<dbReference type="SUPFAM" id="SSF51735">
    <property type="entry name" value="NAD(P)-binding Rossmann-fold domains"/>
    <property type="match status" value="1"/>
</dbReference>
<dbReference type="PANTHER" id="PTHR43750:SF3">
    <property type="entry name" value="UDP-GLUCOSE 6-DEHYDROGENASE TUAD"/>
    <property type="match status" value="1"/>
</dbReference>
<dbReference type="PIRSF" id="PIRSF000124">
    <property type="entry name" value="UDPglc_GDPman_dh"/>
    <property type="match status" value="1"/>
</dbReference>
<evidence type="ECO:0000256" key="8">
    <source>
        <dbReference type="PIRNR" id="PIRNR000124"/>
    </source>
</evidence>
<feature type="domain" description="UDP-glucose/GDP-mannose dehydrogenase C-terminal" evidence="13">
    <location>
        <begin position="317"/>
        <end position="418"/>
    </location>
</feature>